<evidence type="ECO:0000313" key="2">
    <source>
        <dbReference type="EMBL" id="MFC6006846.1"/>
    </source>
</evidence>
<name>A0ABW1JC66_9ACTN</name>
<dbReference type="EMBL" id="JBHSRD010000003">
    <property type="protein sequence ID" value="MFC6006846.1"/>
    <property type="molecule type" value="Genomic_DNA"/>
</dbReference>
<feature type="signal peptide" evidence="1">
    <location>
        <begin position="1"/>
        <end position="31"/>
    </location>
</feature>
<reference evidence="3" key="1">
    <citation type="journal article" date="2019" name="Int. J. Syst. Evol. Microbiol.">
        <title>The Global Catalogue of Microorganisms (GCM) 10K type strain sequencing project: providing services to taxonomists for standard genome sequencing and annotation.</title>
        <authorList>
            <consortium name="The Broad Institute Genomics Platform"/>
            <consortium name="The Broad Institute Genome Sequencing Center for Infectious Disease"/>
            <person name="Wu L."/>
            <person name="Ma J."/>
        </authorList>
    </citation>
    <scope>NUCLEOTIDE SEQUENCE [LARGE SCALE GENOMIC DNA]</scope>
    <source>
        <strain evidence="3">KACC 14249</strain>
    </source>
</reference>
<accession>A0ABW1JC66</accession>
<gene>
    <name evidence="2" type="ORF">ACFQDO_06845</name>
</gene>
<sequence length="285" mass="29385">MKQLTKTLSLAGAAIAVTASTLGAGATPAFAASRDGVCNSGEFCYYYNSGEAGSISDFTGSIADYGTTQPGCYDFKGAGAGKGLCIKNNAASVWNRSTKTVRVYFNSSYGGTYQSIAAGAKANLNATLKNNNASHQFVTASSTACSTSGLGDPRTCSGAVAWANDHLGSTSLGTGTCDHVVALAYGWSSSGSHDAYLHWTQVPSTYKHAGDRSVPAGGLAFFSGGSQGYGHVMLSLGGGSFASTDVGTDGRYHAGRYGKTTIATIESSFGEHYLGWTQPWFKVNH</sequence>
<proteinExistence type="predicted"/>
<evidence type="ECO:0000313" key="3">
    <source>
        <dbReference type="Proteomes" id="UP001596189"/>
    </source>
</evidence>
<feature type="chain" id="PRO_5045378402" evidence="1">
    <location>
        <begin position="32"/>
        <end position="285"/>
    </location>
</feature>
<evidence type="ECO:0000256" key="1">
    <source>
        <dbReference type="SAM" id="SignalP"/>
    </source>
</evidence>
<dbReference type="Pfam" id="PF03995">
    <property type="entry name" value="Inhibitor_I36"/>
    <property type="match status" value="1"/>
</dbReference>
<keyword evidence="3" id="KW-1185">Reference proteome</keyword>
<organism evidence="2 3">
    <name type="scientific">Angustibacter luteus</name>
    <dbReference type="NCBI Taxonomy" id="658456"/>
    <lineage>
        <taxon>Bacteria</taxon>
        <taxon>Bacillati</taxon>
        <taxon>Actinomycetota</taxon>
        <taxon>Actinomycetes</taxon>
        <taxon>Kineosporiales</taxon>
        <taxon>Kineosporiaceae</taxon>
    </lineage>
</organism>
<protein>
    <submittedName>
        <fullName evidence="2">Peptidase inhibitor family I36 protein</fullName>
    </submittedName>
</protein>
<comment type="caution">
    <text evidence="2">The sequence shown here is derived from an EMBL/GenBank/DDBJ whole genome shotgun (WGS) entry which is preliminary data.</text>
</comment>
<keyword evidence="1" id="KW-0732">Signal</keyword>
<dbReference type="Proteomes" id="UP001596189">
    <property type="component" value="Unassembled WGS sequence"/>
</dbReference>
<dbReference type="RefSeq" id="WP_345718317.1">
    <property type="nucleotide sequence ID" value="NZ_BAABFP010000008.1"/>
</dbReference>